<evidence type="ECO:0000256" key="1">
    <source>
        <dbReference type="ARBA" id="ARBA00004141"/>
    </source>
</evidence>
<dbReference type="GO" id="GO:0005319">
    <property type="term" value="F:lipid transporter activity"/>
    <property type="evidence" value="ECO:0007669"/>
    <property type="project" value="TreeGrafter"/>
</dbReference>
<dbReference type="InterPro" id="IPR003593">
    <property type="entry name" value="AAA+_ATPase"/>
</dbReference>
<dbReference type="SUPFAM" id="SSF52540">
    <property type="entry name" value="P-loop containing nucleoside triphosphate hydrolases"/>
    <property type="match status" value="1"/>
</dbReference>
<feature type="domain" description="ABC transporter" evidence="11">
    <location>
        <begin position="510"/>
        <end position="743"/>
    </location>
</feature>
<reference evidence="12 13" key="1">
    <citation type="journal article" date="2018" name="Proc. Natl. Acad. Sci. U.S.A.">
        <title>Draft genome sequence of Camellia sinensis var. sinensis provides insights into the evolution of the tea genome and tea quality.</title>
        <authorList>
            <person name="Wei C."/>
            <person name="Yang H."/>
            <person name="Wang S."/>
            <person name="Zhao J."/>
            <person name="Liu C."/>
            <person name="Gao L."/>
            <person name="Xia E."/>
            <person name="Lu Y."/>
            <person name="Tai Y."/>
            <person name="She G."/>
            <person name="Sun J."/>
            <person name="Cao H."/>
            <person name="Tong W."/>
            <person name="Gao Q."/>
            <person name="Li Y."/>
            <person name="Deng W."/>
            <person name="Jiang X."/>
            <person name="Wang W."/>
            <person name="Chen Q."/>
            <person name="Zhang S."/>
            <person name="Li H."/>
            <person name="Wu J."/>
            <person name="Wang P."/>
            <person name="Li P."/>
            <person name="Shi C."/>
            <person name="Zheng F."/>
            <person name="Jian J."/>
            <person name="Huang B."/>
            <person name="Shan D."/>
            <person name="Shi M."/>
            <person name="Fang C."/>
            <person name="Yue Y."/>
            <person name="Li F."/>
            <person name="Li D."/>
            <person name="Wei S."/>
            <person name="Han B."/>
            <person name="Jiang C."/>
            <person name="Yin Y."/>
            <person name="Xia T."/>
            <person name="Zhang Z."/>
            <person name="Bennetzen J.L."/>
            <person name="Zhao S."/>
            <person name="Wan X."/>
        </authorList>
    </citation>
    <scope>NUCLEOTIDE SEQUENCE [LARGE SCALE GENOMIC DNA]</scope>
    <source>
        <strain evidence="13">cv. Shuchazao</strain>
        <tissue evidence="12">Leaf</tissue>
    </source>
</reference>
<dbReference type="GO" id="GO:0005524">
    <property type="term" value="F:ATP binding"/>
    <property type="evidence" value="ECO:0007669"/>
    <property type="project" value="UniProtKB-KW"/>
</dbReference>
<dbReference type="EMBL" id="SDRB02011796">
    <property type="protein sequence ID" value="THG00124.1"/>
    <property type="molecule type" value="Genomic_DNA"/>
</dbReference>
<evidence type="ECO:0000256" key="4">
    <source>
        <dbReference type="ARBA" id="ARBA00022692"/>
    </source>
</evidence>
<dbReference type="Proteomes" id="UP000306102">
    <property type="component" value="Unassembled WGS sequence"/>
</dbReference>
<organism evidence="12 13">
    <name type="scientific">Camellia sinensis var. sinensis</name>
    <name type="common">China tea</name>
    <dbReference type="NCBI Taxonomy" id="542762"/>
    <lineage>
        <taxon>Eukaryota</taxon>
        <taxon>Viridiplantae</taxon>
        <taxon>Streptophyta</taxon>
        <taxon>Embryophyta</taxon>
        <taxon>Tracheophyta</taxon>
        <taxon>Spermatophyta</taxon>
        <taxon>Magnoliopsida</taxon>
        <taxon>eudicotyledons</taxon>
        <taxon>Gunneridae</taxon>
        <taxon>Pentapetalae</taxon>
        <taxon>asterids</taxon>
        <taxon>Ericales</taxon>
        <taxon>Theaceae</taxon>
        <taxon>Camellia</taxon>
    </lineage>
</organism>
<proteinExistence type="inferred from homology"/>
<evidence type="ECO:0000256" key="3">
    <source>
        <dbReference type="ARBA" id="ARBA00022448"/>
    </source>
</evidence>
<evidence type="ECO:0000256" key="7">
    <source>
        <dbReference type="ARBA" id="ARBA00022840"/>
    </source>
</evidence>
<keyword evidence="8 10" id="KW-1133">Transmembrane helix</keyword>
<dbReference type="PANTHER" id="PTHR19229">
    <property type="entry name" value="ATP-BINDING CASSETTE TRANSPORTER SUBFAMILY A ABCA"/>
    <property type="match status" value="1"/>
</dbReference>
<evidence type="ECO:0000259" key="11">
    <source>
        <dbReference type="PROSITE" id="PS50893"/>
    </source>
</evidence>
<evidence type="ECO:0000313" key="13">
    <source>
        <dbReference type="Proteomes" id="UP000306102"/>
    </source>
</evidence>
<dbReference type="InterPro" id="IPR027417">
    <property type="entry name" value="P-loop_NTPase"/>
</dbReference>
<keyword evidence="9 10" id="KW-0472">Membrane</keyword>
<evidence type="ECO:0000256" key="2">
    <source>
        <dbReference type="ARBA" id="ARBA00008526"/>
    </source>
</evidence>
<dbReference type="Gene3D" id="3.40.50.300">
    <property type="entry name" value="P-loop containing nucleotide triphosphate hydrolases"/>
    <property type="match status" value="1"/>
</dbReference>
<keyword evidence="7" id="KW-0067">ATP-binding</keyword>
<dbReference type="STRING" id="542762.A0A4S4DD90"/>
<accession>A0A4S4DD90</accession>
<feature type="transmembrane region" description="Helical" evidence="10">
    <location>
        <begin position="459"/>
        <end position="483"/>
    </location>
</feature>
<comment type="subcellular location">
    <subcellularLocation>
        <location evidence="1">Membrane</location>
        <topology evidence="1">Multi-pass membrane protein</topology>
    </subcellularLocation>
</comment>
<dbReference type="Pfam" id="PF00005">
    <property type="entry name" value="ABC_tran"/>
    <property type="match status" value="1"/>
</dbReference>
<dbReference type="GO" id="GO:0016887">
    <property type="term" value="F:ATP hydrolysis activity"/>
    <property type="evidence" value="ECO:0007669"/>
    <property type="project" value="InterPro"/>
</dbReference>
<feature type="transmembrane region" description="Helical" evidence="10">
    <location>
        <begin position="417"/>
        <end position="439"/>
    </location>
</feature>
<name>A0A4S4DD90_CAMSN</name>
<dbReference type="PANTHER" id="PTHR19229:SF267">
    <property type="entry name" value="ABC TRANSPORTER A FAMILY MEMBER 1"/>
    <property type="match status" value="1"/>
</dbReference>
<feature type="transmembrane region" description="Helical" evidence="10">
    <location>
        <begin position="289"/>
        <end position="308"/>
    </location>
</feature>
<comment type="caution">
    <text evidence="12">The sequence shown here is derived from an EMBL/GenBank/DDBJ whole genome shotgun (WGS) entry which is preliminary data.</text>
</comment>
<sequence>MGTSQRQLKVMLRKNWLIKIRHPCVTCAEILLPTVVMLMLIAVRTQVDTRIHPAQPYIRKEMFVEVGKGDISPTFNQVLESLLAEGEYLAFTPDTNETSMMINILSIKFPLLKLVSRVYKDELEFETYIRSDLYGVCNEVENCPNPKIKGAIIFHDQGPELFDYSIRLNHTWAFSGFPDVKSIMDIDGPYLNDLELGVDTISIMQYGFSGFLTLQQVMDSFIIYASQKTATVLDTEDTGSSSWDSFGTPSLLEIPWTQFSPSNIRLAPFPTREYTDDEFQSIIKKVMGVLYLLGFLYPVSRLISYSVFEKEQKIKEGLYMMGLKDGIFYLSWFITYALQFAISSVIITLCTIGTLFEYSDKSVVFVYFFLFGLSAIMLSFLISTFFTRAKTAVAVGTLSFLGAFYPYYTVNDQSSSMILKVIASLLSPTAFALGTVNFADYERAHVGLRWSNIWQPSSGVNFLVCLLMMFLDTLLYCAIGLYLDKASFSERVVEAISLEMKQQELDGRCIQMRNLRKVYTTKKGTCCAVKSLQLTLYENQILALLGHNGAGKSTTISMLVGLLSPTSGDALVLGKNILTDMDEIRKGLGVCPQNDILFSELTVKEHLEIFASLKGVKEDSLESVVNEMIDDVGLADKVNTVVRALSGGMKRKLSLGIALIGDSKVIVLDEPTSGMDPYSMRLTWQLIKKIKKGRIILLTTHSMDEADVLGDRIAIMANGSLKCCGRISAVATASKASTKSDSRIIRSLFLKREYGVGYTLTLVKTAPSTSVAADIVYRHIPSATCVSEVFI</sequence>
<evidence type="ECO:0000256" key="5">
    <source>
        <dbReference type="ARBA" id="ARBA00022737"/>
    </source>
</evidence>
<dbReference type="AlphaFoldDB" id="A0A4S4DD90"/>
<feature type="transmembrane region" description="Helical" evidence="10">
    <location>
        <begin position="20"/>
        <end position="43"/>
    </location>
</feature>
<dbReference type="GO" id="GO:0140359">
    <property type="term" value="F:ABC-type transporter activity"/>
    <property type="evidence" value="ECO:0007669"/>
    <property type="project" value="InterPro"/>
</dbReference>
<dbReference type="PROSITE" id="PS00211">
    <property type="entry name" value="ABC_TRANSPORTER_1"/>
    <property type="match status" value="1"/>
</dbReference>
<feature type="transmembrane region" description="Helical" evidence="10">
    <location>
        <begin position="364"/>
        <end position="386"/>
    </location>
</feature>
<dbReference type="PROSITE" id="PS50893">
    <property type="entry name" value="ABC_TRANSPORTER_2"/>
    <property type="match status" value="1"/>
</dbReference>
<dbReference type="Pfam" id="PF12698">
    <property type="entry name" value="ABC2_membrane_3"/>
    <property type="match status" value="1"/>
</dbReference>
<keyword evidence="6" id="KW-0547">Nucleotide-binding</keyword>
<evidence type="ECO:0000256" key="10">
    <source>
        <dbReference type="SAM" id="Phobius"/>
    </source>
</evidence>
<dbReference type="GO" id="GO:0016020">
    <property type="term" value="C:membrane"/>
    <property type="evidence" value="ECO:0007669"/>
    <property type="project" value="UniProtKB-SubCell"/>
</dbReference>
<evidence type="ECO:0000256" key="9">
    <source>
        <dbReference type="ARBA" id="ARBA00023136"/>
    </source>
</evidence>
<dbReference type="CDD" id="cd03263">
    <property type="entry name" value="ABC_subfamily_A"/>
    <property type="match status" value="1"/>
</dbReference>
<dbReference type="FunFam" id="3.40.50.300:FF:000298">
    <property type="entry name" value="ATP-binding cassette sub-family A member 12"/>
    <property type="match status" value="1"/>
</dbReference>
<evidence type="ECO:0000256" key="8">
    <source>
        <dbReference type="ARBA" id="ARBA00022989"/>
    </source>
</evidence>
<dbReference type="InterPro" id="IPR013525">
    <property type="entry name" value="ABC2_TM"/>
</dbReference>
<evidence type="ECO:0000313" key="12">
    <source>
        <dbReference type="EMBL" id="THG00124.1"/>
    </source>
</evidence>
<dbReference type="SMART" id="SM00382">
    <property type="entry name" value="AAA"/>
    <property type="match status" value="1"/>
</dbReference>
<keyword evidence="5" id="KW-0677">Repeat</keyword>
<evidence type="ECO:0000256" key="6">
    <source>
        <dbReference type="ARBA" id="ARBA00022741"/>
    </source>
</evidence>
<keyword evidence="13" id="KW-1185">Reference proteome</keyword>
<dbReference type="InterPro" id="IPR003439">
    <property type="entry name" value="ABC_transporter-like_ATP-bd"/>
</dbReference>
<feature type="transmembrane region" description="Helical" evidence="10">
    <location>
        <begin position="328"/>
        <end position="352"/>
    </location>
</feature>
<dbReference type="InterPro" id="IPR026082">
    <property type="entry name" value="ABCA"/>
</dbReference>
<comment type="similarity">
    <text evidence="2">Belongs to the ABC transporter superfamily. ABCA family. CPR flippase (TC 3.A.1.211) subfamily.</text>
</comment>
<dbReference type="InterPro" id="IPR017871">
    <property type="entry name" value="ABC_transporter-like_CS"/>
</dbReference>
<keyword evidence="3" id="KW-0813">Transport</keyword>
<gene>
    <name evidence="12" type="ORF">TEA_012420</name>
</gene>
<protein>
    <recommendedName>
        <fullName evidence="11">ABC transporter domain-containing protein</fullName>
    </recommendedName>
</protein>
<keyword evidence="4 10" id="KW-0812">Transmembrane</keyword>
<feature type="transmembrane region" description="Helical" evidence="10">
    <location>
        <begin position="392"/>
        <end position="410"/>
    </location>
</feature>